<evidence type="ECO:0000256" key="5">
    <source>
        <dbReference type="ARBA" id="ARBA00022840"/>
    </source>
</evidence>
<evidence type="ECO:0000256" key="1">
    <source>
        <dbReference type="ARBA" id="ARBA00008936"/>
    </source>
</evidence>
<dbReference type="Pfam" id="PF22919">
    <property type="entry name" value="ATP-synt_VA_C"/>
    <property type="match status" value="1"/>
</dbReference>
<dbReference type="InterPro" id="IPR023366">
    <property type="entry name" value="ATP_synth_asu-like_sf"/>
</dbReference>
<dbReference type="GO" id="GO:0045259">
    <property type="term" value="C:proton-transporting ATP synthase complex"/>
    <property type="evidence" value="ECO:0007669"/>
    <property type="project" value="UniProtKB-ARBA"/>
</dbReference>
<dbReference type="InterPro" id="IPR055190">
    <property type="entry name" value="ATP-synt_VA_C"/>
</dbReference>
<feature type="domain" description="ATPase F1/V1/A1 complex alpha/beta subunit N-terminal" evidence="12">
    <location>
        <begin position="6"/>
        <end position="70"/>
    </location>
</feature>
<dbReference type="InterPro" id="IPR022878">
    <property type="entry name" value="V-ATPase_asu"/>
</dbReference>
<feature type="domain" description="ATPsynthase alpha/beta subunit barrel-sandwich" evidence="13">
    <location>
        <begin position="110"/>
        <end position="198"/>
    </location>
</feature>
<comment type="catalytic activity">
    <reaction evidence="10">
        <text>ATP + H2O + 4 H(+)(in) = ADP + phosphate + 5 H(+)(out)</text>
        <dbReference type="Rhea" id="RHEA:57720"/>
        <dbReference type="ChEBI" id="CHEBI:15377"/>
        <dbReference type="ChEBI" id="CHEBI:15378"/>
        <dbReference type="ChEBI" id="CHEBI:30616"/>
        <dbReference type="ChEBI" id="CHEBI:43474"/>
        <dbReference type="ChEBI" id="CHEBI:456216"/>
        <dbReference type="EC" id="7.1.2.2"/>
    </reaction>
</comment>
<keyword evidence="3 10" id="KW-0547">Nucleotide-binding</keyword>
<dbReference type="HAMAP" id="MF_00309">
    <property type="entry name" value="ATP_synth_A_arch"/>
    <property type="match status" value="1"/>
</dbReference>
<dbReference type="InterPro" id="IPR036121">
    <property type="entry name" value="ATPase_F1/V1/A1_a/bsu_N_sf"/>
</dbReference>
<dbReference type="Gene3D" id="2.40.30.20">
    <property type="match status" value="1"/>
</dbReference>
<keyword evidence="4 10" id="KW-0375">Hydrogen ion transport</keyword>
<dbReference type="AlphaFoldDB" id="E0RT11"/>
<dbReference type="EC" id="7.1.2.2" evidence="10"/>
<evidence type="ECO:0000259" key="14">
    <source>
        <dbReference type="Pfam" id="PF22919"/>
    </source>
</evidence>
<dbReference type="InterPro" id="IPR020003">
    <property type="entry name" value="ATPase_a/bsu_AS"/>
</dbReference>
<dbReference type="PROSITE" id="PS00152">
    <property type="entry name" value="ATPASE_ALPHA_BETA"/>
    <property type="match status" value="1"/>
</dbReference>
<keyword evidence="2 10" id="KW-0813">Transport</keyword>
<evidence type="ECO:0000256" key="3">
    <source>
        <dbReference type="ARBA" id="ARBA00022741"/>
    </source>
</evidence>
<dbReference type="InterPro" id="IPR031686">
    <property type="entry name" value="ATP-synth_a_Xtn"/>
</dbReference>
<feature type="binding site" evidence="10">
    <location>
        <begin position="237"/>
        <end position="244"/>
    </location>
    <ligand>
        <name>ATP</name>
        <dbReference type="ChEBI" id="CHEBI:30616"/>
    </ligand>
</feature>
<protein>
    <recommendedName>
        <fullName evidence="10">V-type ATP synthase alpha chain</fullName>
        <ecNumber evidence="10">7.1.2.2</ecNumber>
    </recommendedName>
    <alternativeName>
        <fullName evidence="10">V-ATPase subunit A</fullName>
    </alternativeName>
</protein>
<evidence type="ECO:0000256" key="7">
    <source>
        <dbReference type="ARBA" id="ARBA00023065"/>
    </source>
</evidence>
<reference key="1">
    <citation type="submission" date="2009-08" db="EMBL/GenBank/DDBJ databases">
        <title>The genome sequence of Spirochaeta thermophila DSM6192.</title>
        <authorList>
            <person name="Angelov A."/>
            <person name="Mientus M."/>
            <person name="Wittenberg S."/>
            <person name="Lehmann R."/>
            <person name="Liesegang H."/>
            <person name="Daniel R."/>
            <person name="Liebl W."/>
        </authorList>
    </citation>
    <scope>NUCLEOTIDE SEQUENCE</scope>
    <source>
        <strain>DSM 6192</strain>
    </source>
</reference>
<dbReference type="SUPFAM" id="SSF52540">
    <property type="entry name" value="P-loop containing nucleoside triphosphate hydrolases"/>
    <property type="match status" value="1"/>
</dbReference>
<dbReference type="eggNOG" id="COG1155">
    <property type="taxonomic scope" value="Bacteria"/>
</dbReference>
<dbReference type="InterPro" id="IPR024034">
    <property type="entry name" value="ATPase_F1/V1_b/a_C"/>
</dbReference>
<dbReference type="KEGG" id="sta:STHERM_c12070"/>
<name>E0RT11_WINT6</name>
<feature type="domain" description="ATPase F1/V1/A1 complex alpha/beta subunit nucleotide-binding" evidence="11">
    <location>
        <begin position="218"/>
        <end position="438"/>
    </location>
</feature>
<dbReference type="EMBL" id="CP001698">
    <property type="protein sequence ID" value="ADN02148.1"/>
    <property type="molecule type" value="Genomic_DNA"/>
</dbReference>
<dbReference type="Pfam" id="PF16886">
    <property type="entry name" value="ATP-synt_ab_Xtn"/>
    <property type="match status" value="1"/>
</dbReference>
<evidence type="ECO:0000313" key="16">
    <source>
        <dbReference type="Proteomes" id="UP000001296"/>
    </source>
</evidence>
<accession>E0RT11</accession>
<gene>
    <name evidence="10" type="primary">atpA</name>
    <name evidence="15" type="ordered locus">STHERM_c12070</name>
</gene>
<dbReference type="PANTHER" id="PTHR43607:SF1">
    <property type="entry name" value="H(+)-TRANSPORTING TWO-SECTOR ATPASE"/>
    <property type="match status" value="1"/>
</dbReference>
<dbReference type="InterPro" id="IPR004100">
    <property type="entry name" value="ATPase_F1/V1/A1_a/bsu_N"/>
</dbReference>
<dbReference type="InterPro" id="IPR000194">
    <property type="entry name" value="ATPase_F1/V1/A1_a/bsu_nucl-bd"/>
</dbReference>
<evidence type="ECO:0000256" key="10">
    <source>
        <dbReference type="HAMAP-Rule" id="MF_00309"/>
    </source>
</evidence>
<evidence type="ECO:0000256" key="4">
    <source>
        <dbReference type="ARBA" id="ARBA00022781"/>
    </source>
</evidence>
<keyword evidence="15" id="KW-0378">Hydrolase</keyword>
<dbReference type="Proteomes" id="UP000001296">
    <property type="component" value="Chromosome"/>
</dbReference>
<dbReference type="CDD" id="cd01426">
    <property type="entry name" value="ATP-synt_F1_V1_A1_AB_FliI_N"/>
    <property type="match status" value="1"/>
</dbReference>
<evidence type="ECO:0000256" key="6">
    <source>
        <dbReference type="ARBA" id="ARBA00022967"/>
    </source>
</evidence>
<evidence type="ECO:0000259" key="12">
    <source>
        <dbReference type="Pfam" id="PF02874"/>
    </source>
</evidence>
<keyword evidence="6 10" id="KW-1278">Translocase</keyword>
<dbReference type="NCBIfam" id="NF003220">
    <property type="entry name" value="PRK04192.1"/>
    <property type="match status" value="1"/>
</dbReference>
<evidence type="ECO:0000313" key="15">
    <source>
        <dbReference type="EMBL" id="ADN02148.1"/>
    </source>
</evidence>
<dbReference type="Pfam" id="PF00006">
    <property type="entry name" value="ATP-synt_ab"/>
    <property type="match status" value="1"/>
</dbReference>
<dbReference type="GO" id="GO:0042777">
    <property type="term" value="P:proton motive force-driven plasma membrane ATP synthesis"/>
    <property type="evidence" value="ECO:0007669"/>
    <property type="project" value="UniProtKB-UniRule"/>
</dbReference>
<reference evidence="15 16" key="2">
    <citation type="journal article" date="2010" name="J. Bacteriol.">
        <title>Genome sequence of the polysaccharide-degrading, thermophilic anaerobe Spirochaeta thermophila DSM 6192.</title>
        <authorList>
            <person name="Angelov A."/>
            <person name="Liebl S."/>
            <person name="Ballschmiter M."/>
            <person name="Bomeke M."/>
            <person name="Lehmann R."/>
            <person name="Liesegang H."/>
            <person name="Daniel R."/>
            <person name="Liebl W."/>
        </authorList>
    </citation>
    <scope>NUCLEOTIDE SEQUENCE [LARGE SCALE GENOMIC DNA]</scope>
    <source>
        <strain evidence="16">ATCC 49972 / DSM 6192 / RI 19.B1</strain>
    </source>
</reference>
<dbReference type="InterPro" id="IPR027417">
    <property type="entry name" value="P-loop_NTPase"/>
</dbReference>
<dbReference type="Gene3D" id="2.40.50.100">
    <property type="match status" value="1"/>
</dbReference>
<dbReference type="GO" id="GO:0005524">
    <property type="term" value="F:ATP binding"/>
    <property type="evidence" value="ECO:0007669"/>
    <property type="project" value="UniProtKB-UniRule"/>
</dbReference>
<dbReference type="SUPFAM" id="SSF50615">
    <property type="entry name" value="N-terminal domain of alpha and beta subunits of F1 ATP synthase"/>
    <property type="match status" value="1"/>
</dbReference>
<keyword evidence="5 10" id="KW-0067">ATP-binding</keyword>
<evidence type="ECO:0000256" key="9">
    <source>
        <dbReference type="ARBA" id="ARBA00054855"/>
    </source>
</evidence>
<dbReference type="PANTHER" id="PTHR43607">
    <property type="entry name" value="V-TYPE PROTON ATPASE CATALYTIC SUBUNIT A"/>
    <property type="match status" value="1"/>
</dbReference>
<dbReference type="CDD" id="cd01134">
    <property type="entry name" value="V_A-ATPase_A"/>
    <property type="match status" value="1"/>
</dbReference>
<evidence type="ECO:0000256" key="2">
    <source>
        <dbReference type="ARBA" id="ARBA00022448"/>
    </source>
</evidence>
<dbReference type="RefSeq" id="WP_013313989.1">
    <property type="nucleotide sequence ID" value="NC_014484.1"/>
</dbReference>
<dbReference type="Gene3D" id="1.10.1140.10">
    <property type="entry name" value="Bovine Mitochondrial F1-atpase, Atp Synthase Beta Chain, Chain D, domain 3"/>
    <property type="match status" value="1"/>
</dbReference>
<feature type="domain" description="ATP synthase A/B type C-terminal" evidence="14">
    <location>
        <begin position="453"/>
        <end position="518"/>
    </location>
</feature>
<evidence type="ECO:0000256" key="8">
    <source>
        <dbReference type="ARBA" id="ARBA00023310"/>
    </source>
</evidence>
<dbReference type="PaxDb" id="665571-STHERM_c12070"/>
<proteinExistence type="inferred from homology"/>
<dbReference type="GO" id="GO:0046933">
    <property type="term" value="F:proton-transporting ATP synthase activity, rotational mechanism"/>
    <property type="evidence" value="ECO:0007669"/>
    <property type="project" value="UniProtKB-UniRule"/>
</dbReference>
<sequence length="591" mass="65870">MITGRVVGVNGNMVRVEVDGNVRMNEVAYVCVEDKKLKSEVIRIRGKHAELQVFEITRGIGVGDLVEFTGELLSVKLGPGLLAQIYDGLQNPLPELARKCGFFLERGVYVDPLDPEKRWAFTPVAKPGDVVTGGDTLGTVPEGIFQHRIMVPFNMREQYTVRRVVPAGDYTVNDVVAEVEDPQGEVYPLTMSFYWPVKVPITAYAERLQPTEPMVTKIRIIDTFFPVARGGTYCIPGPFGAGKTVLQQITSRNAEVDIVIIAACGERAGEVVETLREFPELIDPRTGRTLMERTVIVCNTSSMPVAAREASVYTAVTLAEYYRQMGLDCLLLADSTSRWAQAMREMSGRLEEIPGEEAFPAYLESVIASFYERAGVVRLKDGSLGSVTIGGTVSPAGGNFEEPVTQATLKVVGAFHGLSRERSDARKYPAIHPLESWSKYRGVTDPAKTEYARKVLFDGNEVAQMMKVVGEEGTTLEDFVTYLKAEFLDNVYLQQDAFDPVDAAVGVERQRHTFDIVFDILSALYSFTSKEEARRFFALLTQKFKDYNTSEWDSADFRRLESEIRAMVEEKTTGRDEEAEYILSRKVESHA</sequence>
<keyword evidence="8 10" id="KW-0066">ATP synthesis</keyword>
<comment type="function">
    <text evidence="9 10">Produces ATP from ADP in the presence of a proton gradient across the membrane. The V-type alpha chain is a catalytic subunit.</text>
</comment>
<evidence type="ECO:0000259" key="11">
    <source>
        <dbReference type="Pfam" id="PF00006"/>
    </source>
</evidence>
<comment type="similarity">
    <text evidence="1 10">Belongs to the ATPase alpha/beta chains family.</text>
</comment>
<dbReference type="HOGENOM" id="CLU_008162_1_1_12"/>
<dbReference type="GO" id="GO:0046961">
    <property type="term" value="F:proton-transporting ATPase activity, rotational mechanism"/>
    <property type="evidence" value="ECO:0007669"/>
    <property type="project" value="InterPro"/>
</dbReference>
<evidence type="ECO:0000259" key="13">
    <source>
        <dbReference type="Pfam" id="PF16886"/>
    </source>
</evidence>
<keyword evidence="7 10" id="KW-0406">Ion transport</keyword>
<dbReference type="GO" id="GO:0016787">
    <property type="term" value="F:hydrolase activity"/>
    <property type="evidence" value="ECO:0007669"/>
    <property type="project" value="UniProtKB-KW"/>
</dbReference>
<dbReference type="Gene3D" id="3.40.50.300">
    <property type="entry name" value="P-loop containing nucleotide triphosphate hydrolases"/>
    <property type="match status" value="1"/>
</dbReference>
<organism evidence="15 16">
    <name type="scientific">Winmispira thermophila (strain ATCC 49972 / DSM 6192 / RI 19.B1)</name>
    <name type="common">Spirochaeta thermophila</name>
    <dbReference type="NCBI Taxonomy" id="665571"/>
    <lineage>
        <taxon>Bacteria</taxon>
        <taxon>Pseudomonadati</taxon>
        <taxon>Spirochaetota</taxon>
        <taxon>Spirochaetia</taxon>
        <taxon>Winmispirales</taxon>
        <taxon>Winmispiraceae</taxon>
        <taxon>Winmispira</taxon>
    </lineage>
</organism>
<dbReference type="Pfam" id="PF02874">
    <property type="entry name" value="ATP-synt_ab_N"/>
    <property type="match status" value="1"/>
</dbReference>